<sequence length="91" mass="9948">MSAPEAAAAVIPDGNNELEGTKTIAVIGKGNHRLIKIFPGHICDNYDRGVRDGFHIATLVARESMACAKCVWTVDHLYFSPQTQTKDVYSD</sequence>
<evidence type="ECO:0000313" key="2">
    <source>
        <dbReference type="Proteomes" id="UP001160390"/>
    </source>
</evidence>
<protein>
    <submittedName>
        <fullName evidence="1">Uncharacterized protein</fullName>
    </submittedName>
</protein>
<comment type="caution">
    <text evidence="1">The sequence shown here is derived from an EMBL/GenBank/DDBJ whole genome shotgun (WGS) entry which is preliminary data.</text>
</comment>
<dbReference type="Proteomes" id="UP001160390">
    <property type="component" value="Unassembled WGS sequence"/>
</dbReference>
<reference evidence="1" key="1">
    <citation type="submission" date="2023-01" db="EMBL/GenBank/DDBJ databases">
        <authorList>
            <person name="Piombo E."/>
        </authorList>
    </citation>
    <scope>NUCLEOTIDE SEQUENCE</scope>
</reference>
<organism evidence="1 2">
    <name type="scientific">Clonostachys chloroleuca</name>
    <dbReference type="NCBI Taxonomy" id="1926264"/>
    <lineage>
        <taxon>Eukaryota</taxon>
        <taxon>Fungi</taxon>
        <taxon>Dikarya</taxon>
        <taxon>Ascomycota</taxon>
        <taxon>Pezizomycotina</taxon>
        <taxon>Sordariomycetes</taxon>
        <taxon>Hypocreomycetidae</taxon>
        <taxon>Hypocreales</taxon>
        <taxon>Bionectriaceae</taxon>
        <taxon>Clonostachys</taxon>
    </lineage>
</organism>
<gene>
    <name evidence="1" type="ORF">CCHLO57077_00011559</name>
</gene>
<dbReference type="AlphaFoldDB" id="A0AA35VBK4"/>
<name>A0AA35VBK4_9HYPO</name>
<keyword evidence="2" id="KW-1185">Reference proteome</keyword>
<evidence type="ECO:0000313" key="1">
    <source>
        <dbReference type="EMBL" id="CAI6099790.1"/>
    </source>
</evidence>
<proteinExistence type="predicted"/>
<accession>A0AA35VBK4</accession>
<dbReference type="EMBL" id="CABFNP030001329">
    <property type="protein sequence ID" value="CAI6099790.1"/>
    <property type="molecule type" value="Genomic_DNA"/>
</dbReference>